<protein>
    <submittedName>
        <fullName evidence="1">Uncharacterized protein</fullName>
    </submittedName>
</protein>
<keyword evidence="2" id="KW-1185">Reference proteome</keyword>
<evidence type="ECO:0000313" key="2">
    <source>
        <dbReference type="Proteomes" id="UP000325577"/>
    </source>
</evidence>
<dbReference type="EMBL" id="CM018037">
    <property type="protein sequence ID" value="KAA8539568.1"/>
    <property type="molecule type" value="Genomic_DNA"/>
</dbReference>
<gene>
    <name evidence="1" type="ORF">F0562_026260</name>
</gene>
<evidence type="ECO:0000313" key="1">
    <source>
        <dbReference type="EMBL" id="KAA8539568.1"/>
    </source>
</evidence>
<dbReference type="AlphaFoldDB" id="A0A5J5BAA3"/>
<name>A0A5J5BAA3_9ASTE</name>
<dbReference type="Proteomes" id="UP000325577">
    <property type="component" value="Linkage Group LG14"/>
</dbReference>
<reference evidence="1 2" key="1">
    <citation type="submission" date="2019-09" db="EMBL/GenBank/DDBJ databases">
        <title>A chromosome-level genome assembly of the Chinese tupelo Nyssa sinensis.</title>
        <authorList>
            <person name="Yang X."/>
            <person name="Kang M."/>
            <person name="Yang Y."/>
            <person name="Xiong H."/>
            <person name="Wang M."/>
            <person name="Zhang Z."/>
            <person name="Wang Z."/>
            <person name="Wu H."/>
            <person name="Ma T."/>
            <person name="Liu J."/>
            <person name="Xi Z."/>
        </authorList>
    </citation>
    <scope>NUCLEOTIDE SEQUENCE [LARGE SCALE GENOMIC DNA]</scope>
    <source>
        <strain evidence="1">J267</strain>
        <tissue evidence="1">Leaf</tissue>
    </source>
</reference>
<proteinExistence type="predicted"/>
<organism evidence="1 2">
    <name type="scientific">Nyssa sinensis</name>
    <dbReference type="NCBI Taxonomy" id="561372"/>
    <lineage>
        <taxon>Eukaryota</taxon>
        <taxon>Viridiplantae</taxon>
        <taxon>Streptophyta</taxon>
        <taxon>Embryophyta</taxon>
        <taxon>Tracheophyta</taxon>
        <taxon>Spermatophyta</taxon>
        <taxon>Magnoliopsida</taxon>
        <taxon>eudicotyledons</taxon>
        <taxon>Gunneridae</taxon>
        <taxon>Pentapetalae</taxon>
        <taxon>asterids</taxon>
        <taxon>Cornales</taxon>
        <taxon>Nyssaceae</taxon>
        <taxon>Nyssa</taxon>
    </lineage>
</organism>
<accession>A0A5J5BAA3</accession>
<sequence length="101" mass="11664">MLGLNFFRSENGSGGKFASDRFIRNRFIQPFFLKSSCSQSQRSTVAAIDKREDALRLKFRMSPSTQNHRCGQKTNHCSSRERHAFAHNQVVDKEYKNKHVG</sequence>